<sequence>MSSSPPITTAARLFHHPSYWCHFCDTSISLPPSPTPAIVLCPNCRRDSLEQMELEDSLSPQNSLSMDPTPAAIPTSSEDAVISGHYLHRLIDNVTTTSAANPAPKSAIDSLLETTITSDSDPDMLCPVCKDPFSLNSVAKMTPCKHTYHSDCIVPWLKTNNSCPVCRFKLPAGEEGKAESGARFARLQDWFGVDEELADFGTLGYFSRRRQRSDEGRIGGASHGSLLSPLQIWEVERGNHDDDAFAMV</sequence>
<dbReference type="InterPro" id="IPR039525">
    <property type="entry name" value="RNF126-like_zinc-ribbon"/>
</dbReference>
<keyword evidence="5 8" id="KW-0863">Zinc-finger</keyword>
<accession>A0AAW2KPD4</accession>
<keyword evidence="6" id="KW-0833">Ubl conjugation pathway</keyword>
<dbReference type="Gene3D" id="3.30.40.10">
    <property type="entry name" value="Zinc/RING finger domain, C3HC4 (zinc finger)"/>
    <property type="match status" value="1"/>
</dbReference>
<dbReference type="InterPro" id="IPR013083">
    <property type="entry name" value="Znf_RING/FYVE/PHD"/>
</dbReference>
<dbReference type="PANTHER" id="PTHR15710">
    <property type="entry name" value="E3 UBIQUITIN-PROTEIN LIGASE PRAJA"/>
    <property type="match status" value="1"/>
</dbReference>
<keyword evidence="4" id="KW-0479">Metal-binding</keyword>
<keyword evidence="3" id="KW-0808">Transferase</keyword>
<dbReference type="PROSITE" id="PS50089">
    <property type="entry name" value="ZF_RING_2"/>
    <property type="match status" value="1"/>
</dbReference>
<evidence type="ECO:0000256" key="3">
    <source>
        <dbReference type="ARBA" id="ARBA00022679"/>
    </source>
</evidence>
<protein>
    <recommendedName>
        <fullName evidence="2">RING-type E3 ubiquitin transferase</fullName>
        <ecNumber evidence="2">2.3.2.27</ecNumber>
    </recommendedName>
</protein>
<evidence type="ECO:0000256" key="7">
    <source>
        <dbReference type="ARBA" id="ARBA00022833"/>
    </source>
</evidence>
<feature type="domain" description="RING-type" evidence="9">
    <location>
        <begin position="126"/>
        <end position="167"/>
    </location>
</feature>
<dbReference type="InterPro" id="IPR001841">
    <property type="entry name" value="Znf_RING"/>
</dbReference>
<dbReference type="GO" id="GO:0008270">
    <property type="term" value="F:zinc ion binding"/>
    <property type="evidence" value="ECO:0007669"/>
    <property type="project" value="UniProtKB-KW"/>
</dbReference>
<dbReference type="EC" id="2.3.2.27" evidence="2"/>
<evidence type="ECO:0000256" key="4">
    <source>
        <dbReference type="ARBA" id="ARBA00022723"/>
    </source>
</evidence>
<dbReference type="Pfam" id="PF13639">
    <property type="entry name" value="zf-RING_2"/>
    <property type="match status" value="1"/>
</dbReference>
<evidence type="ECO:0000256" key="5">
    <source>
        <dbReference type="ARBA" id="ARBA00022771"/>
    </source>
</evidence>
<reference evidence="10" key="2">
    <citation type="journal article" date="2024" name="Plant">
        <title>Genomic evolution and insights into agronomic trait innovations of Sesamum species.</title>
        <authorList>
            <person name="Miao H."/>
            <person name="Wang L."/>
            <person name="Qu L."/>
            <person name="Liu H."/>
            <person name="Sun Y."/>
            <person name="Le M."/>
            <person name="Wang Q."/>
            <person name="Wei S."/>
            <person name="Zheng Y."/>
            <person name="Lin W."/>
            <person name="Duan Y."/>
            <person name="Cao H."/>
            <person name="Xiong S."/>
            <person name="Wang X."/>
            <person name="Wei L."/>
            <person name="Li C."/>
            <person name="Ma Q."/>
            <person name="Ju M."/>
            <person name="Zhao R."/>
            <person name="Li G."/>
            <person name="Mu C."/>
            <person name="Tian Q."/>
            <person name="Mei H."/>
            <person name="Zhang T."/>
            <person name="Gao T."/>
            <person name="Zhang H."/>
        </authorList>
    </citation>
    <scope>NUCLEOTIDE SEQUENCE</scope>
    <source>
        <strain evidence="10">G02</strain>
    </source>
</reference>
<dbReference type="GO" id="GO:0005737">
    <property type="term" value="C:cytoplasm"/>
    <property type="evidence" value="ECO:0007669"/>
    <property type="project" value="TreeGrafter"/>
</dbReference>
<evidence type="ECO:0000256" key="8">
    <source>
        <dbReference type="PROSITE-ProRule" id="PRU00175"/>
    </source>
</evidence>
<dbReference type="GO" id="GO:0061630">
    <property type="term" value="F:ubiquitin protein ligase activity"/>
    <property type="evidence" value="ECO:0007669"/>
    <property type="project" value="UniProtKB-EC"/>
</dbReference>
<dbReference type="GO" id="GO:0016567">
    <property type="term" value="P:protein ubiquitination"/>
    <property type="evidence" value="ECO:0007669"/>
    <property type="project" value="TreeGrafter"/>
</dbReference>
<gene>
    <name evidence="10" type="ORF">Sradi_5825700</name>
</gene>
<dbReference type="SMART" id="SM00184">
    <property type="entry name" value="RING"/>
    <property type="match status" value="1"/>
</dbReference>
<proteinExistence type="predicted"/>
<organism evidence="10">
    <name type="scientific">Sesamum radiatum</name>
    <name type="common">Black benniseed</name>
    <dbReference type="NCBI Taxonomy" id="300843"/>
    <lineage>
        <taxon>Eukaryota</taxon>
        <taxon>Viridiplantae</taxon>
        <taxon>Streptophyta</taxon>
        <taxon>Embryophyta</taxon>
        <taxon>Tracheophyta</taxon>
        <taxon>Spermatophyta</taxon>
        <taxon>Magnoliopsida</taxon>
        <taxon>eudicotyledons</taxon>
        <taxon>Gunneridae</taxon>
        <taxon>Pentapetalae</taxon>
        <taxon>asterids</taxon>
        <taxon>lamiids</taxon>
        <taxon>Lamiales</taxon>
        <taxon>Pedaliaceae</taxon>
        <taxon>Sesamum</taxon>
    </lineage>
</organism>
<evidence type="ECO:0000313" key="10">
    <source>
        <dbReference type="EMBL" id="KAL0308834.1"/>
    </source>
</evidence>
<dbReference type="SUPFAM" id="SSF57850">
    <property type="entry name" value="RING/U-box"/>
    <property type="match status" value="1"/>
</dbReference>
<reference evidence="10" key="1">
    <citation type="submission" date="2020-06" db="EMBL/GenBank/DDBJ databases">
        <authorList>
            <person name="Li T."/>
            <person name="Hu X."/>
            <person name="Zhang T."/>
            <person name="Song X."/>
            <person name="Zhang H."/>
            <person name="Dai N."/>
            <person name="Sheng W."/>
            <person name="Hou X."/>
            <person name="Wei L."/>
        </authorList>
    </citation>
    <scope>NUCLEOTIDE SEQUENCE</scope>
    <source>
        <strain evidence="10">G02</strain>
        <tissue evidence="10">Leaf</tissue>
    </source>
</reference>
<comment type="catalytic activity">
    <reaction evidence="1">
        <text>S-ubiquitinyl-[E2 ubiquitin-conjugating enzyme]-L-cysteine + [acceptor protein]-L-lysine = [E2 ubiquitin-conjugating enzyme]-L-cysteine + N(6)-ubiquitinyl-[acceptor protein]-L-lysine.</text>
        <dbReference type="EC" id="2.3.2.27"/>
    </reaction>
</comment>
<evidence type="ECO:0000259" key="9">
    <source>
        <dbReference type="PROSITE" id="PS50089"/>
    </source>
</evidence>
<evidence type="ECO:0000256" key="1">
    <source>
        <dbReference type="ARBA" id="ARBA00000900"/>
    </source>
</evidence>
<evidence type="ECO:0000256" key="6">
    <source>
        <dbReference type="ARBA" id="ARBA00022786"/>
    </source>
</evidence>
<dbReference type="PANTHER" id="PTHR15710:SF18">
    <property type="entry name" value="RING-TYPE E3 UBIQUITIN TRANSFERASE"/>
    <property type="match status" value="1"/>
</dbReference>
<dbReference type="Pfam" id="PF14369">
    <property type="entry name" value="Zn_ribbon_19"/>
    <property type="match status" value="1"/>
</dbReference>
<comment type="caution">
    <text evidence="10">The sequence shown here is derived from an EMBL/GenBank/DDBJ whole genome shotgun (WGS) entry which is preliminary data.</text>
</comment>
<keyword evidence="7" id="KW-0862">Zinc</keyword>
<name>A0AAW2KPD4_SESRA</name>
<dbReference type="AlphaFoldDB" id="A0AAW2KPD4"/>
<evidence type="ECO:0000256" key="2">
    <source>
        <dbReference type="ARBA" id="ARBA00012483"/>
    </source>
</evidence>
<dbReference type="EMBL" id="JACGWJ010000027">
    <property type="protein sequence ID" value="KAL0308834.1"/>
    <property type="molecule type" value="Genomic_DNA"/>
</dbReference>